<keyword evidence="4" id="KW-1185">Reference proteome</keyword>
<organism evidence="3 4">
    <name type="scientific">Flavobacterium cerinum</name>
    <dbReference type="NCBI Taxonomy" id="2502784"/>
    <lineage>
        <taxon>Bacteria</taxon>
        <taxon>Pseudomonadati</taxon>
        <taxon>Bacteroidota</taxon>
        <taxon>Flavobacteriia</taxon>
        <taxon>Flavobacteriales</taxon>
        <taxon>Flavobacteriaceae</taxon>
        <taxon>Flavobacterium</taxon>
    </lineage>
</organism>
<dbReference type="RefSeq" id="WP_128389001.1">
    <property type="nucleotide sequence ID" value="NZ_SBII01000003.1"/>
</dbReference>
<protein>
    <submittedName>
        <fullName evidence="3">MCE family protein</fullName>
    </submittedName>
</protein>
<dbReference type="PANTHER" id="PTHR33371:SF4">
    <property type="entry name" value="INTERMEMBRANE PHOSPHOLIPID TRANSPORT SYSTEM BINDING PROTEIN MLAD"/>
    <property type="match status" value="1"/>
</dbReference>
<evidence type="ECO:0000313" key="3">
    <source>
        <dbReference type="EMBL" id="RWX01464.1"/>
    </source>
</evidence>
<feature type="domain" description="Mce/MlaD" evidence="2">
    <location>
        <begin position="36"/>
        <end position="113"/>
    </location>
</feature>
<evidence type="ECO:0000313" key="4">
    <source>
        <dbReference type="Proteomes" id="UP000287527"/>
    </source>
</evidence>
<name>A0A3S3Q9R1_9FLAO</name>
<keyword evidence="1" id="KW-0472">Membrane</keyword>
<sequence length="324" mass="35157">MKVSREVKTAVLVIGAILLFIWGYYFLRGRDLFNSYKTYYVTYTDVEGLSPSAPITLNGLVVGKVTGISFKSYETGELLIEMQVKTDFPISATSHATLYEPSLLGGKQIALIPDLKNTTPAEDGGFLLSGLKPGMLSVVGEKLSPLQTKVEATVVSADSLLKSVSNVLDLKTQENLRVAIAEMSATMKQFNQAATSLNGVIAGNKAKIDGTMSNLNRTSANFAQLSDSLNKANLGQAVKNLEKTLTNVDKMINDVEAGKGTLGKLMKDEAMYNNLTAASNELKQLLADVKNNPKRYIHFSVFGKKGTPYKEPVETTTTPEEIKK</sequence>
<dbReference type="EMBL" id="SBII01000003">
    <property type="protein sequence ID" value="RWX01464.1"/>
    <property type="molecule type" value="Genomic_DNA"/>
</dbReference>
<dbReference type="InterPro" id="IPR052336">
    <property type="entry name" value="MlaD_Phospholipid_Transporter"/>
</dbReference>
<keyword evidence="1" id="KW-1133">Transmembrane helix</keyword>
<evidence type="ECO:0000259" key="2">
    <source>
        <dbReference type="Pfam" id="PF02470"/>
    </source>
</evidence>
<dbReference type="OrthoDB" id="9769132at2"/>
<dbReference type="Proteomes" id="UP000287527">
    <property type="component" value="Unassembled WGS sequence"/>
</dbReference>
<proteinExistence type="predicted"/>
<dbReference type="PANTHER" id="PTHR33371">
    <property type="entry name" value="INTERMEMBRANE PHOSPHOLIPID TRANSPORT SYSTEM BINDING PROTEIN MLAD-RELATED"/>
    <property type="match status" value="1"/>
</dbReference>
<keyword evidence="1" id="KW-0812">Transmembrane</keyword>
<reference evidence="3 4" key="1">
    <citation type="submission" date="2019-01" db="EMBL/GenBank/DDBJ databases">
        <title>Flavobacterium sp. nov.,isolated from freshwater.</title>
        <authorList>
            <person name="Zhang R."/>
            <person name="Du Z.-J."/>
        </authorList>
    </citation>
    <scope>NUCLEOTIDE SEQUENCE [LARGE SCALE GENOMIC DNA]</scope>
    <source>
        <strain evidence="3 4">1E403</strain>
    </source>
</reference>
<gene>
    <name evidence="3" type="ORF">EPI11_05775</name>
</gene>
<accession>A0A3S3Q9R1</accession>
<dbReference type="InterPro" id="IPR003399">
    <property type="entry name" value="Mce/MlaD"/>
</dbReference>
<feature type="transmembrane region" description="Helical" evidence="1">
    <location>
        <begin position="7"/>
        <end position="27"/>
    </location>
</feature>
<comment type="caution">
    <text evidence="3">The sequence shown here is derived from an EMBL/GenBank/DDBJ whole genome shotgun (WGS) entry which is preliminary data.</text>
</comment>
<dbReference type="Pfam" id="PF02470">
    <property type="entry name" value="MlaD"/>
    <property type="match status" value="1"/>
</dbReference>
<dbReference type="AlphaFoldDB" id="A0A3S3Q9R1"/>
<evidence type="ECO:0000256" key="1">
    <source>
        <dbReference type="SAM" id="Phobius"/>
    </source>
</evidence>